<proteinExistence type="predicted"/>
<accession>A0A6L3YVV3</accession>
<evidence type="ECO:0000313" key="2">
    <source>
        <dbReference type="EMBL" id="KAB2689639.1"/>
    </source>
</evidence>
<keyword evidence="1" id="KW-1133">Transmembrane helix</keyword>
<organism evidence="2 3">
    <name type="scientific">Brucella tritici</name>
    <dbReference type="NCBI Taxonomy" id="94626"/>
    <lineage>
        <taxon>Bacteria</taxon>
        <taxon>Pseudomonadati</taxon>
        <taxon>Pseudomonadota</taxon>
        <taxon>Alphaproteobacteria</taxon>
        <taxon>Hyphomicrobiales</taxon>
        <taxon>Brucellaceae</taxon>
        <taxon>Brucella/Ochrobactrum group</taxon>
        <taxon>Brucella</taxon>
    </lineage>
</organism>
<evidence type="ECO:0000313" key="3">
    <source>
        <dbReference type="Proteomes" id="UP000481643"/>
    </source>
</evidence>
<evidence type="ECO:0000256" key="1">
    <source>
        <dbReference type="SAM" id="Phobius"/>
    </source>
</evidence>
<dbReference type="Proteomes" id="UP000481643">
    <property type="component" value="Unassembled WGS sequence"/>
</dbReference>
<gene>
    <name evidence="2" type="ORF">F9L08_02985</name>
</gene>
<dbReference type="RefSeq" id="WP_151651022.1">
    <property type="nucleotide sequence ID" value="NZ_WBVX01000002.1"/>
</dbReference>
<reference evidence="2 3" key="1">
    <citation type="submission" date="2019-09" db="EMBL/GenBank/DDBJ databases">
        <title>Taxonomic organization of the family Brucellaceae based on a phylogenomic approach.</title>
        <authorList>
            <person name="Leclercq S."/>
            <person name="Cloeckaert A."/>
            <person name="Zygmunt M.S."/>
        </authorList>
    </citation>
    <scope>NUCLEOTIDE SEQUENCE [LARGE SCALE GENOMIC DNA]</scope>
    <source>
        <strain evidence="2 3">WS1830</strain>
    </source>
</reference>
<keyword evidence="1" id="KW-0472">Membrane</keyword>
<protein>
    <submittedName>
        <fullName evidence="2">Uncharacterized protein</fullName>
    </submittedName>
</protein>
<name>A0A6L3YVV3_9HYPH</name>
<comment type="caution">
    <text evidence="2">The sequence shown here is derived from an EMBL/GenBank/DDBJ whole genome shotgun (WGS) entry which is preliminary data.</text>
</comment>
<keyword evidence="1" id="KW-0812">Transmembrane</keyword>
<feature type="transmembrane region" description="Helical" evidence="1">
    <location>
        <begin position="80"/>
        <end position="97"/>
    </location>
</feature>
<dbReference type="AlphaFoldDB" id="A0A6L3YVV3"/>
<feature type="transmembrane region" description="Helical" evidence="1">
    <location>
        <begin position="39"/>
        <end position="60"/>
    </location>
</feature>
<feature type="transmembrane region" description="Helical" evidence="1">
    <location>
        <begin position="6"/>
        <end position="27"/>
    </location>
</feature>
<sequence length="110" mass="12127">MSLHEFLASLGLNPNFIVAGTAGGFLRALSRKQFKIREVVFSPICGALAAAYLTEPIIHYARMMNWPMPTDGAPEATNNAAAFIVGVIAMWITDILADRLMRFVKSRDKE</sequence>
<dbReference type="EMBL" id="WBVX01000002">
    <property type="protein sequence ID" value="KAB2689639.1"/>
    <property type="molecule type" value="Genomic_DNA"/>
</dbReference>